<evidence type="ECO:0000313" key="3">
    <source>
        <dbReference type="Proteomes" id="UP001258017"/>
    </source>
</evidence>
<feature type="domain" description="PiggyBac transposable element-derived protein" evidence="1">
    <location>
        <begin position="1"/>
        <end position="129"/>
    </location>
</feature>
<keyword evidence="3" id="KW-1185">Reference proteome</keyword>
<dbReference type="AlphaFoldDB" id="A0AAD9RD37"/>
<accession>A0AAD9RD37</accession>
<reference evidence="2" key="1">
    <citation type="submission" date="2021-08" db="EMBL/GenBank/DDBJ databases">
        <authorList>
            <person name="Misof B."/>
            <person name="Oliver O."/>
            <person name="Podsiadlowski L."/>
            <person name="Donath A."/>
            <person name="Peters R."/>
            <person name="Mayer C."/>
            <person name="Rust J."/>
            <person name="Gunkel S."/>
            <person name="Lesny P."/>
            <person name="Martin S."/>
            <person name="Oeyen J.P."/>
            <person name="Petersen M."/>
            <person name="Panagiotis P."/>
            <person name="Wilbrandt J."/>
            <person name="Tanja T."/>
        </authorList>
    </citation>
    <scope>NUCLEOTIDE SEQUENCE</scope>
    <source>
        <strain evidence="2">GBR_01_08_01A</strain>
        <tissue evidence="2">Thorax + abdomen</tissue>
    </source>
</reference>
<protein>
    <recommendedName>
        <fullName evidence="1">PiggyBac transposable element-derived protein domain-containing protein</fullName>
    </recommendedName>
</protein>
<dbReference type="Pfam" id="PF13843">
    <property type="entry name" value="DDE_Tnp_1_7"/>
    <property type="match status" value="1"/>
</dbReference>
<organism evidence="2 3">
    <name type="scientific">Odynerus spinipes</name>
    <dbReference type="NCBI Taxonomy" id="1348599"/>
    <lineage>
        <taxon>Eukaryota</taxon>
        <taxon>Metazoa</taxon>
        <taxon>Ecdysozoa</taxon>
        <taxon>Arthropoda</taxon>
        <taxon>Hexapoda</taxon>
        <taxon>Insecta</taxon>
        <taxon>Pterygota</taxon>
        <taxon>Neoptera</taxon>
        <taxon>Endopterygota</taxon>
        <taxon>Hymenoptera</taxon>
        <taxon>Apocrita</taxon>
        <taxon>Aculeata</taxon>
        <taxon>Vespoidea</taxon>
        <taxon>Vespidae</taxon>
        <taxon>Eumeninae</taxon>
        <taxon>Odynerus</taxon>
    </lineage>
</organism>
<reference evidence="2" key="2">
    <citation type="journal article" date="2023" name="Commun. Biol.">
        <title>Intrasexual cuticular hydrocarbon dimorphism in a wasp sheds light on hydrocarbon biosynthesis genes in Hymenoptera.</title>
        <authorList>
            <person name="Moris V.C."/>
            <person name="Podsiadlowski L."/>
            <person name="Martin S."/>
            <person name="Oeyen J.P."/>
            <person name="Donath A."/>
            <person name="Petersen M."/>
            <person name="Wilbrandt J."/>
            <person name="Misof B."/>
            <person name="Liedtke D."/>
            <person name="Thamm M."/>
            <person name="Scheiner R."/>
            <person name="Schmitt T."/>
            <person name="Niehuis O."/>
        </authorList>
    </citation>
    <scope>NUCLEOTIDE SEQUENCE</scope>
    <source>
        <strain evidence="2">GBR_01_08_01A</strain>
    </source>
</reference>
<proteinExistence type="predicted"/>
<dbReference type="EMBL" id="JAIFRP010004362">
    <property type="protein sequence ID" value="KAK2577103.1"/>
    <property type="molecule type" value="Genomic_DNA"/>
</dbReference>
<dbReference type="PANTHER" id="PTHR46599:SF3">
    <property type="entry name" value="PIGGYBAC TRANSPOSABLE ELEMENT-DERIVED PROTEIN 4"/>
    <property type="match status" value="1"/>
</dbReference>
<sequence length="277" mass="32001">MSRNRFELLLANLHFANNETIEVGNILGKVFPLLNLLIDNYQEVLSPGEDIVLGETMVPWRGRLIFRQYIPTKSHKFGIKLFKLCSTEGYTWSAKVYSGRDTSGKRQVGIAENVCIELADKLINEDRTLHVEMIAKEDDNGIVVLKWRDVRDVRMLSTKHAPIMTSTSDSTHRGRLPKQKPLAVLAYNNGKTGIDRSDQMVICHNNTEKYQVRATNKKIEIRKFRELLVAEWLSSENATLDNNRNRTMNVSHNLEIRKNQQGMPIRRMCTLCYQQRR</sequence>
<dbReference type="PANTHER" id="PTHR46599">
    <property type="entry name" value="PIGGYBAC TRANSPOSABLE ELEMENT-DERIVED PROTEIN 4"/>
    <property type="match status" value="1"/>
</dbReference>
<name>A0AAD9RD37_9HYME</name>
<evidence type="ECO:0000259" key="1">
    <source>
        <dbReference type="Pfam" id="PF13843"/>
    </source>
</evidence>
<gene>
    <name evidence="2" type="ORF">KPH14_006270</name>
</gene>
<evidence type="ECO:0000313" key="2">
    <source>
        <dbReference type="EMBL" id="KAK2577103.1"/>
    </source>
</evidence>
<dbReference type="InterPro" id="IPR029526">
    <property type="entry name" value="PGBD"/>
</dbReference>
<comment type="caution">
    <text evidence="2">The sequence shown here is derived from an EMBL/GenBank/DDBJ whole genome shotgun (WGS) entry which is preliminary data.</text>
</comment>
<dbReference type="Proteomes" id="UP001258017">
    <property type="component" value="Unassembled WGS sequence"/>
</dbReference>